<keyword evidence="2" id="KW-1185">Reference proteome</keyword>
<proteinExistence type="predicted"/>
<dbReference type="AlphaFoldDB" id="A0A4Y3M7U1"/>
<name>A0A4Y3M7U1_9PROT</name>
<evidence type="ECO:0000313" key="1">
    <source>
        <dbReference type="EMBL" id="GEB04603.1"/>
    </source>
</evidence>
<organism evidence="1 2">
    <name type="scientific">Gluconobacter roseus NBRC 3990</name>
    <dbReference type="NCBI Taxonomy" id="1307950"/>
    <lineage>
        <taxon>Bacteria</taxon>
        <taxon>Pseudomonadati</taxon>
        <taxon>Pseudomonadota</taxon>
        <taxon>Alphaproteobacteria</taxon>
        <taxon>Acetobacterales</taxon>
        <taxon>Acetobacteraceae</taxon>
        <taxon>Gluconobacter</taxon>
    </lineage>
</organism>
<protein>
    <submittedName>
        <fullName evidence="1">Uncharacterized protein</fullName>
    </submittedName>
</protein>
<accession>A0A4Y3M7U1</accession>
<comment type="caution">
    <text evidence="1">The sequence shown here is derived from an EMBL/GenBank/DDBJ whole genome shotgun (WGS) entry which is preliminary data.</text>
</comment>
<dbReference type="EMBL" id="BJLY01000004">
    <property type="protein sequence ID" value="GEB04603.1"/>
    <property type="molecule type" value="Genomic_DNA"/>
</dbReference>
<gene>
    <name evidence="1" type="ORF">GRO01_21790</name>
</gene>
<evidence type="ECO:0000313" key="2">
    <source>
        <dbReference type="Proteomes" id="UP000320772"/>
    </source>
</evidence>
<dbReference type="Proteomes" id="UP000320772">
    <property type="component" value="Unassembled WGS sequence"/>
</dbReference>
<reference evidence="1 2" key="1">
    <citation type="submission" date="2019-06" db="EMBL/GenBank/DDBJ databases">
        <title>Whole genome shotgun sequence of Gluconobacter roseus NBRC 3990.</title>
        <authorList>
            <person name="Hosoyama A."/>
            <person name="Uohara A."/>
            <person name="Ohji S."/>
            <person name="Ichikawa N."/>
        </authorList>
    </citation>
    <scope>NUCLEOTIDE SEQUENCE [LARGE SCALE GENOMIC DNA]</scope>
    <source>
        <strain evidence="1 2">NBRC 3990</strain>
    </source>
</reference>
<sequence>MVNSYIERKPSNTPKIPMRLSIRKFPSVPYDPAMLIHPILLSLVSEDCQCRETKTENDT</sequence>